<reference evidence="5" key="1">
    <citation type="submission" date="2022-11" db="UniProtKB">
        <authorList>
            <consortium name="WormBaseParasite"/>
        </authorList>
    </citation>
    <scope>IDENTIFICATION</scope>
</reference>
<protein>
    <submittedName>
        <fullName evidence="5">Glutaredoxin domain-containing protein</fullName>
    </submittedName>
</protein>
<keyword evidence="1" id="KW-0813">Transport</keyword>
<evidence type="ECO:0000313" key="5">
    <source>
        <dbReference type="WBParaSite" id="PSAMB.scaffold734size42395.g8349.t1"/>
    </source>
</evidence>
<dbReference type="InterPro" id="IPR036249">
    <property type="entry name" value="Thioredoxin-like_sf"/>
</dbReference>
<accession>A0A914XC68</accession>
<dbReference type="InterPro" id="IPR002109">
    <property type="entry name" value="Glutaredoxin"/>
</dbReference>
<dbReference type="AlphaFoldDB" id="A0A914XC68"/>
<dbReference type="SUPFAM" id="SSF52833">
    <property type="entry name" value="Thioredoxin-like"/>
    <property type="match status" value="1"/>
</dbReference>
<dbReference type="Gene3D" id="3.40.30.10">
    <property type="entry name" value="Glutaredoxin"/>
    <property type="match status" value="1"/>
</dbReference>
<dbReference type="GO" id="GO:0015038">
    <property type="term" value="F:glutathione disulfide oxidoreductase activity"/>
    <property type="evidence" value="ECO:0007669"/>
    <property type="project" value="TreeGrafter"/>
</dbReference>
<feature type="domain" description="Glutaredoxin" evidence="3">
    <location>
        <begin position="23"/>
        <end position="90"/>
    </location>
</feature>
<evidence type="ECO:0000313" key="4">
    <source>
        <dbReference type="Proteomes" id="UP000887566"/>
    </source>
</evidence>
<dbReference type="Proteomes" id="UP000887566">
    <property type="component" value="Unplaced"/>
</dbReference>
<evidence type="ECO:0000259" key="3">
    <source>
        <dbReference type="Pfam" id="PF00462"/>
    </source>
</evidence>
<dbReference type="PRINTS" id="PR00160">
    <property type="entry name" value="GLUTAREDOXIN"/>
</dbReference>
<sequence>MFSYKEVASAKEFVDELLKNKKVVMFAKSDCPYSSKAMEILNRFEMPADMLVRVDLDKCNDVDFEAAKEYLESLTGARTMPRVFINGKFIGGGDDVADAEKNGELEKMLKKAEAI</sequence>
<dbReference type="PANTHER" id="PTHR46185:SF1">
    <property type="entry name" value="GLUTAREDOXIN-1"/>
    <property type="match status" value="1"/>
</dbReference>
<evidence type="ECO:0000256" key="2">
    <source>
        <dbReference type="ARBA" id="ARBA00022982"/>
    </source>
</evidence>
<proteinExistence type="predicted"/>
<dbReference type="Pfam" id="PF00462">
    <property type="entry name" value="Glutaredoxin"/>
    <property type="match status" value="1"/>
</dbReference>
<dbReference type="InterPro" id="IPR011899">
    <property type="entry name" value="Glutaredoxin_euk/vir"/>
</dbReference>
<dbReference type="GO" id="GO:0005739">
    <property type="term" value="C:mitochondrion"/>
    <property type="evidence" value="ECO:0007669"/>
    <property type="project" value="TreeGrafter"/>
</dbReference>
<keyword evidence="4" id="KW-1185">Reference proteome</keyword>
<dbReference type="WBParaSite" id="PSAMB.scaffold734size42395.g8349.t1">
    <property type="protein sequence ID" value="PSAMB.scaffold734size42395.g8349.t1"/>
    <property type="gene ID" value="PSAMB.scaffold734size42395.g8349"/>
</dbReference>
<dbReference type="NCBIfam" id="TIGR02180">
    <property type="entry name" value="GRX_euk"/>
    <property type="match status" value="1"/>
</dbReference>
<dbReference type="PANTHER" id="PTHR46185">
    <property type="entry name" value="GLUTAREDOXIN-1"/>
    <property type="match status" value="1"/>
</dbReference>
<dbReference type="PROSITE" id="PS51354">
    <property type="entry name" value="GLUTAREDOXIN_2"/>
    <property type="match status" value="1"/>
</dbReference>
<evidence type="ECO:0000256" key="1">
    <source>
        <dbReference type="ARBA" id="ARBA00022448"/>
    </source>
</evidence>
<dbReference type="InterPro" id="IPR014025">
    <property type="entry name" value="Glutaredoxin_subgr"/>
</dbReference>
<name>A0A914XC68_9BILA</name>
<organism evidence="4 5">
    <name type="scientific">Plectus sambesii</name>
    <dbReference type="NCBI Taxonomy" id="2011161"/>
    <lineage>
        <taxon>Eukaryota</taxon>
        <taxon>Metazoa</taxon>
        <taxon>Ecdysozoa</taxon>
        <taxon>Nematoda</taxon>
        <taxon>Chromadorea</taxon>
        <taxon>Plectida</taxon>
        <taxon>Plectina</taxon>
        <taxon>Plectoidea</taxon>
        <taxon>Plectidae</taxon>
        <taxon>Plectus</taxon>
    </lineage>
</organism>
<dbReference type="CDD" id="cd03419">
    <property type="entry name" value="GRX_GRXh_1_2_like"/>
    <property type="match status" value="1"/>
</dbReference>
<keyword evidence="2" id="KW-0249">Electron transport</keyword>
<dbReference type="InterPro" id="IPR047185">
    <property type="entry name" value="GLRX1"/>
</dbReference>